<reference evidence="1 2" key="1">
    <citation type="submission" date="2016-10" db="EMBL/GenBank/DDBJ databases">
        <title>Comparative genome analysis of multiple Pseudomonas spp. focuses on biocontrol and plant growth promoting traits.</title>
        <authorList>
            <person name="Tao X.-Y."/>
            <person name="Taylor C.G."/>
        </authorList>
    </citation>
    <scope>NUCLEOTIDE SEQUENCE [LARGE SCALE GENOMIC DNA]</scope>
    <source>
        <strain evidence="1 2">38D4</strain>
    </source>
</reference>
<evidence type="ECO:0000313" key="1">
    <source>
        <dbReference type="EMBL" id="RON33983.1"/>
    </source>
</evidence>
<protein>
    <submittedName>
        <fullName evidence="1">Uncharacterized protein</fullName>
    </submittedName>
</protein>
<comment type="caution">
    <text evidence="1">The sequence shown here is derived from an EMBL/GenBank/DDBJ whole genome shotgun (WGS) entry which is preliminary data.</text>
</comment>
<name>A0A423J8J1_9PSED</name>
<evidence type="ECO:0000313" key="2">
    <source>
        <dbReference type="Proteomes" id="UP000286351"/>
    </source>
</evidence>
<organism evidence="1 2">
    <name type="scientific">Pseudomonas brassicacearum</name>
    <dbReference type="NCBI Taxonomy" id="930166"/>
    <lineage>
        <taxon>Bacteria</taxon>
        <taxon>Pseudomonadati</taxon>
        <taxon>Pseudomonadota</taxon>
        <taxon>Gammaproteobacteria</taxon>
        <taxon>Pseudomonadales</taxon>
        <taxon>Pseudomonadaceae</taxon>
        <taxon>Pseudomonas</taxon>
    </lineage>
</organism>
<dbReference type="Proteomes" id="UP000286351">
    <property type="component" value="Unassembled WGS sequence"/>
</dbReference>
<accession>A0A423J8J1</accession>
<proteinExistence type="predicted"/>
<dbReference type="EMBL" id="MOBO01000025">
    <property type="protein sequence ID" value="RON33983.1"/>
    <property type="molecule type" value="Genomic_DNA"/>
</dbReference>
<sequence>MTQSNPNTVKVSEFRQRYKNLYDKLSDYYSCCCANDLRSWRRVTQILLDEVLALECGYASPKDLGLQRHVVAAVTGCLAAAGQRIEVYAMKAAARAALQEPTKPTLRLIQSGKLH</sequence>
<gene>
    <name evidence="1" type="ORF">BK664_24130</name>
</gene>
<dbReference type="AlphaFoldDB" id="A0A423J8J1"/>
<dbReference type="RefSeq" id="WP_123367959.1">
    <property type="nucleotide sequence ID" value="NZ_MOBO01000025.1"/>
</dbReference>